<comment type="caution">
    <text evidence="1">The sequence shown here is derived from an EMBL/GenBank/DDBJ whole genome shotgun (WGS) entry which is preliminary data.</text>
</comment>
<dbReference type="PANTHER" id="PTHR47642">
    <property type="entry name" value="ATP-DEPENDENT DNA HELICASE"/>
    <property type="match status" value="1"/>
</dbReference>
<proteinExistence type="predicted"/>
<reference evidence="1" key="1">
    <citation type="submission" date="2020-07" db="EMBL/GenBank/DDBJ databases">
        <title>Multicomponent nature underlies the extraordinary mechanical properties of spider dragline silk.</title>
        <authorList>
            <person name="Kono N."/>
            <person name="Nakamura H."/>
            <person name="Mori M."/>
            <person name="Yoshida Y."/>
            <person name="Ohtoshi R."/>
            <person name="Malay A.D."/>
            <person name="Moran D.A.P."/>
            <person name="Tomita M."/>
            <person name="Numata K."/>
            <person name="Arakawa K."/>
        </authorList>
    </citation>
    <scope>NUCLEOTIDE SEQUENCE</scope>
</reference>
<keyword evidence="2" id="KW-1185">Reference proteome</keyword>
<dbReference type="EMBL" id="BMAO01023295">
    <property type="protein sequence ID" value="GFQ87876.1"/>
    <property type="molecule type" value="Genomic_DNA"/>
</dbReference>
<dbReference type="OrthoDB" id="6512704at2759"/>
<name>A0A8X6KXG7_TRICU</name>
<evidence type="ECO:0000313" key="1">
    <source>
        <dbReference type="EMBL" id="GFQ87876.1"/>
    </source>
</evidence>
<accession>A0A8X6KXG7</accession>
<dbReference type="CDD" id="cd18809">
    <property type="entry name" value="SF1_C_RecD"/>
    <property type="match status" value="1"/>
</dbReference>
<gene>
    <name evidence="1" type="ORF">TNCT_735741</name>
</gene>
<dbReference type="Proteomes" id="UP000887116">
    <property type="component" value="Unassembled WGS sequence"/>
</dbReference>
<dbReference type="AlphaFoldDB" id="A0A8X6KXG7"/>
<organism evidence="1 2">
    <name type="scientific">Trichonephila clavata</name>
    <name type="common">Joro spider</name>
    <name type="synonym">Nephila clavata</name>
    <dbReference type="NCBI Taxonomy" id="2740835"/>
    <lineage>
        <taxon>Eukaryota</taxon>
        <taxon>Metazoa</taxon>
        <taxon>Ecdysozoa</taxon>
        <taxon>Arthropoda</taxon>
        <taxon>Chelicerata</taxon>
        <taxon>Arachnida</taxon>
        <taxon>Araneae</taxon>
        <taxon>Araneomorphae</taxon>
        <taxon>Entelegynae</taxon>
        <taxon>Araneoidea</taxon>
        <taxon>Nephilidae</taxon>
        <taxon>Trichonephila</taxon>
    </lineage>
</organism>
<dbReference type="SUPFAM" id="SSF52540">
    <property type="entry name" value="P-loop containing nucleoside triphosphate hydrolases"/>
    <property type="match status" value="1"/>
</dbReference>
<dbReference type="InterPro" id="IPR027417">
    <property type="entry name" value="P-loop_NTPase"/>
</dbReference>
<evidence type="ECO:0000313" key="2">
    <source>
        <dbReference type="Proteomes" id="UP000887116"/>
    </source>
</evidence>
<protein>
    <submittedName>
        <fullName evidence="1">Uncharacterized protein</fullName>
    </submittedName>
</protein>
<dbReference type="Gene3D" id="3.40.50.300">
    <property type="entry name" value="P-loop containing nucleotide triphosphate hydrolases"/>
    <property type="match status" value="1"/>
</dbReference>
<dbReference type="InterPro" id="IPR051055">
    <property type="entry name" value="PIF1_helicase"/>
</dbReference>
<sequence>MYSLLDSKQDGFALDSHRASEKSCVPLQQRCHSVTRNQFPIILAEAMTIHKSQGATFQEAAVELKRNLTRPLQYVALSRVTSTSSWQH</sequence>